<dbReference type="Gene3D" id="3.90.79.10">
    <property type="entry name" value="Nucleoside Triphosphate Pyrophosphohydrolase"/>
    <property type="match status" value="1"/>
</dbReference>
<evidence type="ECO:0000256" key="4">
    <source>
        <dbReference type="SAM" id="MobiDB-lite"/>
    </source>
</evidence>
<evidence type="ECO:0000313" key="6">
    <source>
        <dbReference type="EMBL" id="MBP2417220.1"/>
    </source>
</evidence>
<proteinExistence type="predicted"/>
<dbReference type="PANTHER" id="PTHR43046">
    <property type="entry name" value="GDP-MANNOSE MANNOSYL HYDROLASE"/>
    <property type="match status" value="1"/>
</dbReference>
<accession>A0ABS4Z840</accession>
<dbReference type="Proteomes" id="UP000758168">
    <property type="component" value="Unassembled WGS sequence"/>
</dbReference>
<sequence>MSTAGRAGMLGAMTVQERRAGRVLAVHDGRVLLLRGSDPARPADGDWWFTVGGGCEGDETTAEAARREAFEEAGLVLPADLGPVVLHRVAEFSFEGRDHRQTEDFYLCRVDSDAVVTTGWTALERRSMSEHRWWGVDELERTTEVVHPEQLAALLTTLLRPGPAAEPLNPGAAAEPLNPGAAAEPLSPGSPGRP</sequence>
<feature type="domain" description="Nudix hydrolase" evidence="5">
    <location>
        <begin position="16"/>
        <end position="158"/>
    </location>
</feature>
<dbReference type="EMBL" id="JAGIOB010000001">
    <property type="protein sequence ID" value="MBP2417220.1"/>
    <property type="molecule type" value="Genomic_DNA"/>
</dbReference>
<protein>
    <submittedName>
        <fullName evidence="6">8-oxo-dGTP pyrophosphatase MutT (NUDIX family)</fullName>
    </submittedName>
</protein>
<comment type="caution">
    <text evidence="6">The sequence shown here is derived from an EMBL/GenBank/DDBJ whole genome shotgun (WGS) entry which is preliminary data.</text>
</comment>
<dbReference type="InterPro" id="IPR020084">
    <property type="entry name" value="NUDIX_hydrolase_CS"/>
</dbReference>
<dbReference type="SUPFAM" id="SSF55811">
    <property type="entry name" value="Nudix"/>
    <property type="match status" value="1"/>
</dbReference>
<dbReference type="PROSITE" id="PS00893">
    <property type="entry name" value="NUDIX_BOX"/>
    <property type="match status" value="1"/>
</dbReference>
<dbReference type="InterPro" id="IPR015797">
    <property type="entry name" value="NUDIX_hydrolase-like_dom_sf"/>
</dbReference>
<dbReference type="PANTHER" id="PTHR43046:SF12">
    <property type="entry name" value="GDP-MANNOSE MANNOSYL HYDROLASE"/>
    <property type="match status" value="1"/>
</dbReference>
<dbReference type="Pfam" id="PF00293">
    <property type="entry name" value="NUDIX"/>
    <property type="match status" value="1"/>
</dbReference>
<dbReference type="InterPro" id="IPR000086">
    <property type="entry name" value="NUDIX_hydrolase_dom"/>
</dbReference>
<gene>
    <name evidence="6" type="ORF">JOF54_002142</name>
</gene>
<comment type="cofactor">
    <cofactor evidence="1">
        <name>Mg(2+)</name>
        <dbReference type="ChEBI" id="CHEBI:18420"/>
    </cofactor>
</comment>
<evidence type="ECO:0000256" key="3">
    <source>
        <dbReference type="ARBA" id="ARBA00022842"/>
    </source>
</evidence>
<evidence type="ECO:0000313" key="7">
    <source>
        <dbReference type="Proteomes" id="UP000758168"/>
    </source>
</evidence>
<dbReference type="CDD" id="cd04685">
    <property type="entry name" value="NUDIX_Hydrolase"/>
    <property type="match status" value="1"/>
</dbReference>
<reference evidence="6 7" key="1">
    <citation type="submission" date="2021-03" db="EMBL/GenBank/DDBJ databases">
        <title>Sequencing the genomes of 1000 actinobacteria strains.</title>
        <authorList>
            <person name="Klenk H.-P."/>
        </authorList>
    </citation>
    <scope>NUCLEOTIDE SEQUENCE [LARGE SCALE GENOMIC DNA]</scope>
    <source>
        <strain evidence="6 7">DSM 12936</strain>
    </source>
</reference>
<keyword evidence="3" id="KW-0460">Magnesium</keyword>
<dbReference type="PROSITE" id="PS51462">
    <property type="entry name" value="NUDIX"/>
    <property type="match status" value="1"/>
</dbReference>
<feature type="compositionally biased region" description="Low complexity" evidence="4">
    <location>
        <begin position="161"/>
        <end position="186"/>
    </location>
</feature>
<keyword evidence="2" id="KW-0378">Hydrolase</keyword>
<organism evidence="6 7">
    <name type="scientific">Microlunatus capsulatus</name>
    <dbReference type="NCBI Taxonomy" id="99117"/>
    <lineage>
        <taxon>Bacteria</taxon>
        <taxon>Bacillati</taxon>
        <taxon>Actinomycetota</taxon>
        <taxon>Actinomycetes</taxon>
        <taxon>Propionibacteriales</taxon>
        <taxon>Propionibacteriaceae</taxon>
        <taxon>Microlunatus</taxon>
    </lineage>
</organism>
<dbReference type="RefSeq" id="WP_210055515.1">
    <property type="nucleotide sequence ID" value="NZ_JAGIOB010000001.1"/>
</dbReference>
<name>A0ABS4Z840_9ACTN</name>
<evidence type="ECO:0000256" key="1">
    <source>
        <dbReference type="ARBA" id="ARBA00001946"/>
    </source>
</evidence>
<feature type="region of interest" description="Disordered" evidence="4">
    <location>
        <begin position="161"/>
        <end position="194"/>
    </location>
</feature>
<keyword evidence="7" id="KW-1185">Reference proteome</keyword>
<evidence type="ECO:0000259" key="5">
    <source>
        <dbReference type="PROSITE" id="PS51462"/>
    </source>
</evidence>
<evidence type="ECO:0000256" key="2">
    <source>
        <dbReference type="ARBA" id="ARBA00022801"/>
    </source>
</evidence>